<evidence type="ECO:0000256" key="1">
    <source>
        <dbReference type="ARBA" id="ARBA00004429"/>
    </source>
</evidence>
<evidence type="ECO:0000256" key="7">
    <source>
        <dbReference type="ARBA" id="ARBA00022989"/>
    </source>
</evidence>
<keyword evidence="8 12" id="KW-0915">Sodium</keyword>
<dbReference type="NCBIfam" id="TIGR00773">
    <property type="entry name" value="NhaA"/>
    <property type="match status" value="1"/>
</dbReference>
<feature type="transmembrane region" description="Helical" evidence="12">
    <location>
        <begin position="371"/>
        <end position="397"/>
    </location>
</feature>
<keyword evidence="6 12" id="KW-0812">Transmembrane</keyword>
<evidence type="ECO:0000256" key="8">
    <source>
        <dbReference type="ARBA" id="ARBA00023053"/>
    </source>
</evidence>
<gene>
    <name evidence="12 14" type="primary">nhaA</name>
    <name evidence="14" type="ORF">K1Y72_04350</name>
</gene>
<feature type="domain" description="Thioredoxin" evidence="13">
    <location>
        <begin position="431"/>
        <end position="619"/>
    </location>
</feature>
<evidence type="ECO:0000256" key="6">
    <source>
        <dbReference type="ARBA" id="ARBA00022692"/>
    </source>
</evidence>
<reference evidence="14 15" key="1">
    <citation type="submission" date="2021-07" db="EMBL/GenBank/DDBJ databases">
        <title>Actinomadura sp. PM05-2 isolated from lichen.</title>
        <authorList>
            <person name="Somphong A."/>
            <person name="Phongsopitanun W."/>
            <person name="Tanasupawat S."/>
            <person name="Peongsungnone V."/>
        </authorList>
    </citation>
    <scope>NUCLEOTIDE SEQUENCE [LARGE SCALE GENOMIC DNA]</scope>
    <source>
        <strain evidence="14 15">PM05-2</strain>
    </source>
</reference>
<evidence type="ECO:0000256" key="5">
    <source>
        <dbReference type="ARBA" id="ARBA00022475"/>
    </source>
</evidence>
<organism evidence="14 15">
    <name type="scientific">Actinomadura parmotrematis</name>
    <dbReference type="NCBI Taxonomy" id="2864039"/>
    <lineage>
        <taxon>Bacteria</taxon>
        <taxon>Bacillati</taxon>
        <taxon>Actinomycetota</taxon>
        <taxon>Actinomycetes</taxon>
        <taxon>Streptosporangiales</taxon>
        <taxon>Thermomonosporaceae</taxon>
        <taxon>Actinomadura</taxon>
    </lineage>
</organism>
<evidence type="ECO:0000256" key="10">
    <source>
        <dbReference type="ARBA" id="ARBA00023136"/>
    </source>
</evidence>
<keyword evidence="7 12" id="KW-1133">Transmembrane helix</keyword>
<keyword evidence="5 12" id="KW-1003">Cell membrane</keyword>
<feature type="transmembrane region" description="Helical" evidence="12">
    <location>
        <begin position="140"/>
        <end position="158"/>
    </location>
</feature>
<dbReference type="PROSITE" id="PS51352">
    <property type="entry name" value="THIOREDOXIN_2"/>
    <property type="match status" value="1"/>
</dbReference>
<dbReference type="Pfam" id="PF13462">
    <property type="entry name" value="Thioredoxin_4"/>
    <property type="match status" value="1"/>
</dbReference>
<name>A0ABS7FMK5_9ACTN</name>
<evidence type="ECO:0000256" key="9">
    <source>
        <dbReference type="ARBA" id="ARBA00023065"/>
    </source>
</evidence>
<comment type="caution">
    <text evidence="14">The sequence shown here is derived from an EMBL/GenBank/DDBJ whole genome shotgun (WGS) entry which is preliminary data.</text>
</comment>
<dbReference type="PANTHER" id="PTHR30341:SF0">
    <property type="entry name" value="NA(+)_H(+) ANTIPORTER NHAA"/>
    <property type="match status" value="1"/>
</dbReference>
<dbReference type="Pfam" id="PF06965">
    <property type="entry name" value="Na_H_antiport_1"/>
    <property type="match status" value="1"/>
</dbReference>
<evidence type="ECO:0000313" key="15">
    <source>
        <dbReference type="Proteomes" id="UP000774570"/>
    </source>
</evidence>
<dbReference type="SUPFAM" id="SSF52833">
    <property type="entry name" value="Thioredoxin-like"/>
    <property type="match status" value="1"/>
</dbReference>
<dbReference type="Gene3D" id="1.20.1530.10">
    <property type="entry name" value="Na+/H+ antiporter like domain"/>
    <property type="match status" value="1"/>
</dbReference>
<keyword evidence="3 12" id="KW-0813">Transport</keyword>
<dbReference type="InterPro" id="IPR004670">
    <property type="entry name" value="NhaA"/>
</dbReference>
<evidence type="ECO:0000256" key="12">
    <source>
        <dbReference type="HAMAP-Rule" id="MF_01844"/>
    </source>
</evidence>
<comment type="function">
    <text evidence="12">Na(+)/H(+) antiporter that extrudes sodium in exchange for external protons.</text>
</comment>
<dbReference type="Gene3D" id="3.40.30.10">
    <property type="entry name" value="Glutaredoxin"/>
    <property type="match status" value="1"/>
</dbReference>
<comment type="similarity">
    <text evidence="12">Belongs to the NhaA Na(+)/H(+) (TC 2.A.33) antiporter family.</text>
</comment>
<evidence type="ECO:0000259" key="13">
    <source>
        <dbReference type="PROSITE" id="PS51352"/>
    </source>
</evidence>
<comment type="similarity">
    <text evidence="2">In the N-terminal section; belongs to the NhaA Na(+)/H(+) (TC 2.A.33) antiporter family.</text>
</comment>
<evidence type="ECO:0000256" key="11">
    <source>
        <dbReference type="ARBA" id="ARBA00023201"/>
    </source>
</evidence>
<keyword evidence="11 12" id="KW-0739">Sodium transport</keyword>
<comment type="subcellular location">
    <subcellularLocation>
        <location evidence="1">Cell inner membrane</location>
        <topology evidence="1">Multi-pass membrane protein</topology>
    </subcellularLocation>
    <subcellularLocation>
        <location evidence="12">Cell membrane</location>
        <topology evidence="12">Multi-pass membrane protein</topology>
    </subcellularLocation>
</comment>
<dbReference type="HAMAP" id="MF_01844">
    <property type="entry name" value="NhaA"/>
    <property type="match status" value="1"/>
</dbReference>
<evidence type="ECO:0000256" key="4">
    <source>
        <dbReference type="ARBA" id="ARBA00022449"/>
    </source>
</evidence>
<keyword evidence="10 12" id="KW-0472">Membrane</keyword>
<keyword evidence="15" id="KW-1185">Reference proteome</keyword>
<feature type="transmembrane region" description="Helical" evidence="12">
    <location>
        <begin position="195"/>
        <end position="214"/>
    </location>
</feature>
<dbReference type="InterPro" id="IPR013766">
    <property type="entry name" value="Thioredoxin_domain"/>
</dbReference>
<dbReference type="EMBL" id="JAIBOA010000002">
    <property type="protein sequence ID" value="MBW8481591.1"/>
    <property type="molecule type" value="Genomic_DNA"/>
</dbReference>
<feature type="transmembrane region" description="Helical" evidence="12">
    <location>
        <begin position="170"/>
        <end position="189"/>
    </location>
</feature>
<dbReference type="InterPro" id="IPR023171">
    <property type="entry name" value="Na/H_antiporter_dom_sf"/>
</dbReference>
<feature type="transmembrane region" description="Helical" evidence="12">
    <location>
        <begin position="409"/>
        <end position="430"/>
    </location>
</feature>
<dbReference type="Proteomes" id="UP000774570">
    <property type="component" value="Unassembled WGS sequence"/>
</dbReference>
<feature type="transmembrane region" description="Helical" evidence="12">
    <location>
        <begin position="334"/>
        <end position="359"/>
    </location>
</feature>
<dbReference type="InterPro" id="IPR036249">
    <property type="entry name" value="Thioredoxin-like_sf"/>
</dbReference>
<evidence type="ECO:0000313" key="14">
    <source>
        <dbReference type="EMBL" id="MBW8481591.1"/>
    </source>
</evidence>
<dbReference type="RefSeq" id="WP_220163402.1">
    <property type="nucleotide sequence ID" value="NZ_JAIBOA010000002.1"/>
</dbReference>
<sequence>MADGTAPERTLVERATPAGLRAYLSTESGSTSILLAATVAGLLWANSPWRDTYATFWDTELSVRLGPHALGLDLKHLVNDGLMALFFFVIGLEISREVQVGQLRDRRLVAVPALAALGGMLVPALLYALVNHGGAGVNGWGIPMASDTAFVLGLLAVLGTRCPEPLRAFLLTLSVVDDIGAILVVAVFYTEDFSLTALLIALALIGLIVASRWLRLWRTPAYVLLGLGVWGAMLESGVHPTLAGILLGALVTVYAPSDQRFLEAGELVRRLQRDPSPELAERTTRSVRDTVSVNERLQLRLHPWTSDVIVPIFALANAGVRLDGPTLRMAATSPITWGIVLALPLGKFLGVALGTWLPLRLNWGVLPGSLVWGQVLGGAAVSGIGFTVALFITELAFGDAPDLQAQAKIGILAGSLLAAAAGWLIFRLAWNRGEVCAPPGAMPADEEGFVPEPIPPVTADDHAHGPAAAPVTLVEYGDYECPYCGEAYRTLKALCDRYGDRIRLVWRHFPLHEVHPRAIAAAIVAEEAAQHGRFWEMHDTLFHNQLALTDGDLVRYARDLGIDDPWRHITENRRRIDADRASGERSGVHGTPTFFVNGRLYEGRNDLASLSAAVQAALDGAATADDRCATDGRAP</sequence>
<protein>
    <recommendedName>
        <fullName evidence="12">Na(+)/H(+) antiporter NhaA</fullName>
    </recommendedName>
    <alternativeName>
        <fullName evidence="12">Sodium/proton antiporter NhaA</fullName>
    </alternativeName>
</protein>
<evidence type="ECO:0000256" key="3">
    <source>
        <dbReference type="ARBA" id="ARBA00022448"/>
    </source>
</evidence>
<dbReference type="InterPro" id="IPR012336">
    <property type="entry name" value="Thioredoxin-like_fold"/>
</dbReference>
<comment type="catalytic activity">
    <reaction evidence="12">
        <text>Na(+)(in) + 2 H(+)(out) = Na(+)(out) + 2 H(+)(in)</text>
        <dbReference type="Rhea" id="RHEA:29251"/>
        <dbReference type="ChEBI" id="CHEBI:15378"/>
        <dbReference type="ChEBI" id="CHEBI:29101"/>
    </reaction>
</comment>
<accession>A0ABS7FMK5</accession>
<feature type="transmembrane region" description="Helical" evidence="12">
    <location>
        <begin position="221"/>
        <end position="254"/>
    </location>
</feature>
<dbReference type="PANTHER" id="PTHR30341">
    <property type="entry name" value="SODIUM ION/PROTON ANTIPORTER NHAA-RELATED"/>
    <property type="match status" value="1"/>
</dbReference>
<feature type="transmembrane region" description="Helical" evidence="12">
    <location>
        <begin position="107"/>
        <end position="128"/>
    </location>
</feature>
<keyword evidence="4 12" id="KW-0050">Antiport</keyword>
<keyword evidence="9 12" id="KW-0406">Ion transport</keyword>
<evidence type="ECO:0000256" key="2">
    <source>
        <dbReference type="ARBA" id="ARBA00007006"/>
    </source>
</evidence>
<proteinExistence type="inferred from homology"/>
<feature type="transmembrane region" description="Helical" evidence="12">
    <location>
        <begin position="77"/>
        <end position="95"/>
    </location>
</feature>